<dbReference type="EMBL" id="CM044704">
    <property type="protein sequence ID" value="KAI5667917.1"/>
    <property type="molecule type" value="Genomic_DNA"/>
</dbReference>
<reference evidence="2" key="1">
    <citation type="journal article" date="2023" name="Nat. Plants">
        <title>Single-cell RNA sequencing provides a high-resolution roadmap for understanding the multicellular compartmentation of specialized metabolism.</title>
        <authorList>
            <person name="Sun S."/>
            <person name="Shen X."/>
            <person name="Li Y."/>
            <person name="Li Y."/>
            <person name="Wang S."/>
            <person name="Li R."/>
            <person name="Zhang H."/>
            <person name="Shen G."/>
            <person name="Guo B."/>
            <person name="Wei J."/>
            <person name="Xu J."/>
            <person name="St-Pierre B."/>
            <person name="Chen S."/>
            <person name="Sun C."/>
        </authorList>
    </citation>
    <scope>NUCLEOTIDE SEQUENCE [LARGE SCALE GENOMIC DNA]</scope>
</reference>
<comment type="caution">
    <text evidence="1">The sequence shown here is derived from an EMBL/GenBank/DDBJ whole genome shotgun (WGS) entry which is preliminary data.</text>
</comment>
<evidence type="ECO:0000313" key="2">
    <source>
        <dbReference type="Proteomes" id="UP001060085"/>
    </source>
</evidence>
<protein>
    <submittedName>
        <fullName evidence="1">Uncharacterized protein</fullName>
    </submittedName>
</protein>
<sequence>MLNYKEHLSKSSHARPDENSIGMFFCTFRTNIYLAHKYLLSYHFLYKLQEHDNKAMYILTIYQWSFSLSSSLPVGYNIDSSSNTICAIAVTCSEIFMYVNPFFRLVRSNGPKITHFVIVVHVV</sequence>
<accession>A0ACC0B5L1</accession>
<name>A0ACC0B5L1_CATRO</name>
<proteinExistence type="predicted"/>
<keyword evidence="2" id="KW-1185">Reference proteome</keyword>
<organism evidence="1 2">
    <name type="scientific">Catharanthus roseus</name>
    <name type="common">Madagascar periwinkle</name>
    <name type="synonym">Vinca rosea</name>
    <dbReference type="NCBI Taxonomy" id="4058"/>
    <lineage>
        <taxon>Eukaryota</taxon>
        <taxon>Viridiplantae</taxon>
        <taxon>Streptophyta</taxon>
        <taxon>Embryophyta</taxon>
        <taxon>Tracheophyta</taxon>
        <taxon>Spermatophyta</taxon>
        <taxon>Magnoliopsida</taxon>
        <taxon>eudicotyledons</taxon>
        <taxon>Gunneridae</taxon>
        <taxon>Pentapetalae</taxon>
        <taxon>asterids</taxon>
        <taxon>lamiids</taxon>
        <taxon>Gentianales</taxon>
        <taxon>Apocynaceae</taxon>
        <taxon>Rauvolfioideae</taxon>
        <taxon>Vinceae</taxon>
        <taxon>Catharanthinae</taxon>
        <taxon>Catharanthus</taxon>
    </lineage>
</organism>
<dbReference type="Proteomes" id="UP001060085">
    <property type="component" value="Linkage Group LG04"/>
</dbReference>
<gene>
    <name evidence="1" type="ORF">M9H77_17770</name>
</gene>
<evidence type="ECO:0000313" key="1">
    <source>
        <dbReference type="EMBL" id="KAI5667917.1"/>
    </source>
</evidence>